<evidence type="ECO:0000256" key="5">
    <source>
        <dbReference type="SAM" id="MobiDB-lite"/>
    </source>
</evidence>
<organism evidence="7 8">
    <name type="scientific">Umbra pygmaea</name>
    <name type="common">Eastern mudminnow</name>
    <dbReference type="NCBI Taxonomy" id="75934"/>
    <lineage>
        <taxon>Eukaryota</taxon>
        <taxon>Metazoa</taxon>
        <taxon>Chordata</taxon>
        <taxon>Craniata</taxon>
        <taxon>Vertebrata</taxon>
        <taxon>Euteleostomi</taxon>
        <taxon>Actinopterygii</taxon>
        <taxon>Neopterygii</taxon>
        <taxon>Teleostei</taxon>
        <taxon>Protacanthopterygii</taxon>
        <taxon>Esociformes</taxon>
        <taxon>Umbridae</taxon>
        <taxon>Umbra</taxon>
    </lineage>
</organism>
<reference evidence="7 8" key="1">
    <citation type="submission" date="2024-06" db="EMBL/GenBank/DDBJ databases">
        <authorList>
            <person name="Pan Q."/>
            <person name="Wen M."/>
            <person name="Jouanno E."/>
            <person name="Zahm M."/>
            <person name="Klopp C."/>
            <person name="Cabau C."/>
            <person name="Louis A."/>
            <person name="Berthelot C."/>
            <person name="Parey E."/>
            <person name="Roest Crollius H."/>
            <person name="Montfort J."/>
            <person name="Robinson-Rechavi M."/>
            <person name="Bouchez O."/>
            <person name="Lampietro C."/>
            <person name="Lopez Roques C."/>
            <person name="Donnadieu C."/>
            <person name="Postlethwait J."/>
            <person name="Bobe J."/>
            <person name="Verreycken H."/>
            <person name="Guiguen Y."/>
        </authorList>
    </citation>
    <scope>NUCLEOTIDE SEQUENCE [LARGE SCALE GENOMIC DNA]</scope>
    <source>
        <strain evidence="7">Up_M1</strain>
        <tissue evidence="7">Testis</tissue>
    </source>
</reference>
<evidence type="ECO:0000256" key="2">
    <source>
        <dbReference type="ARBA" id="ARBA00022692"/>
    </source>
</evidence>
<keyword evidence="8" id="KW-1185">Reference proteome</keyword>
<evidence type="ECO:0000256" key="1">
    <source>
        <dbReference type="ARBA" id="ARBA00004141"/>
    </source>
</evidence>
<evidence type="ECO:0000313" key="7">
    <source>
        <dbReference type="EMBL" id="KAL0964677.1"/>
    </source>
</evidence>
<keyword evidence="3 6" id="KW-1133">Transmembrane helix</keyword>
<evidence type="ECO:0000256" key="6">
    <source>
        <dbReference type="SAM" id="Phobius"/>
    </source>
</evidence>
<dbReference type="Pfam" id="PF04103">
    <property type="entry name" value="CD20"/>
    <property type="match status" value="1"/>
</dbReference>
<proteinExistence type="predicted"/>
<gene>
    <name evidence="7" type="ORF">UPYG_G00327460</name>
</gene>
<dbReference type="GO" id="GO:0016020">
    <property type="term" value="C:membrane"/>
    <property type="evidence" value="ECO:0007669"/>
    <property type="project" value="UniProtKB-SubCell"/>
</dbReference>
<keyword evidence="4 6" id="KW-0472">Membrane</keyword>
<name>A0ABD0WKA2_UMBPY</name>
<feature type="transmembrane region" description="Helical" evidence="6">
    <location>
        <begin position="71"/>
        <end position="94"/>
    </location>
</feature>
<evidence type="ECO:0000256" key="4">
    <source>
        <dbReference type="ARBA" id="ARBA00023136"/>
    </source>
</evidence>
<feature type="transmembrane region" description="Helical" evidence="6">
    <location>
        <begin position="101"/>
        <end position="122"/>
    </location>
</feature>
<dbReference type="InterPro" id="IPR007237">
    <property type="entry name" value="CD20-like"/>
</dbReference>
<feature type="transmembrane region" description="Helical" evidence="6">
    <location>
        <begin position="42"/>
        <end position="59"/>
    </location>
</feature>
<sequence>MMSTNMASGRIPAGGAVGPTTTTVGSSKPLHRFIRAEPKSNGIVMLFMGSSLFIFAIPMKMSPVHLPLLNILLHFGLESWYDLFIICGLLYLLTEKSPSKALVTASLALSIMSILGVVVAFFEFLKGLIQTYMQRQYYSYGSYYSDNETETSKSEEYSWGTYHMNQLFCLEVIFMCQSLVSGVILIVMTAFAKAALRSSRTQTIVVMHDLPSPD</sequence>
<comment type="caution">
    <text evidence="7">The sequence shown here is derived from an EMBL/GenBank/DDBJ whole genome shotgun (WGS) entry which is preliminary data.</text>
</comment>
<dbReference type="AlphaFoldDB" id="A0ABD0WKA2"/>
<feature type="transmembrane region" description="Helical" evidence="6">
    <location>
        <begin position="172"/>
        <end position="192"/>
    </location>
</feature>
<comment type="subcellular location">
    <subcellularLocation>
        <location evidence="1">Membrane</location>
        <topology evidence="1">Multi-pass membrane protein</topology>
    </subcellularLocation>
</comment>
<feature type="region of interest" description="Disordered" evidence="5">
    <location>
        <begin position="1"/>
        <end position="23"/>
    </location>
</feature>
<dbReference type="EMBL" id="JAGEUA010000010">
    <property type="protein sequence ID" value="KAL0964677.1"/>
    <property type="molecule type" value="Genomic_DNA"/>
</dbReference>
<dbReference type="Proteomes" id="UP001557470">
    <property type="component" value="Unassembled WGS sequence"/>
</dbReference>
<protein>
    <submittedName>
        <fullName evidence="7">Uncharacterized protein</fullName>
    </submittedName>
</protein>
<evidence type="ECO:0000256" key="3">
    <source>
        <dbReference type="ARBA" id="ARBA00022989"/>
    </source>
</evidence>
<keyword evidence="2 6" id="KW-0812">Transmembrane</keyword>
<evidence type="ECO:0000313" key="8">
    <source>
        <dbReference type="Proteomes" id="UP001557470"/>
    </source>
</evidence>
<accession>A0ABD0WKA2</accession>